<gene>
    <name evidence="2" type="ORF">BLNAU_21784</name>
</gene>
<dbReference type="EMBL" id="JARBJD010000353">
    <property type="protein sequence ID" value="KAK2943307.1"/>
    <property type="molecule type" value="Genomic_DNA"/>
</dbReference>
<feature type="region of interest" description="Disordered" evidence="1">
    <location>
        <begin position="89"/>
        <end position="112"/>
    </location>
</feature>
<sequence>MISATPAMYSKASVATSKEIMTRPKIRTSIKQKQMKSPNVVPAAATVIYRQKIRKPRKPKADDFGSRVLVCGMTPFERAQPKVTANQKWANMKNASPPNRFPFIQSKTAAQN</sequence>
<protein>
    <submittedName>
        <fullName evidence="2">Uncharacterized protein</fullName>
    </submittedName>
</protein>
<keyword evidence="3" id="KW-1185">Reference proteome</keyword>
<evidence type="ECO:0000313" key="2">
    <source>
        <dbReference type="EMBL" id="KAK2943307.1"/>
    </source>
</evidence>
<evidence type="ECO:0000313" key="3">
    <source>
        <dbReference type="Proteomes" id="UP001281761"/>
    </source>
</evidence>
<comment type="caution">
    <text evidence="2">The sequence shown here is derived from an EMBL/GenBank/DDBJ whole genome shotgun (WGS) entry which is preliminary data.</text>
</comment>
<evidence type="ECO:0000256" key="1">
    <source>
        <dbReference type="SAM" id="MobiDB-lite"/>
    </source>
</evidence>
<organism evidence="2 3">
    <name type="scientific">Blattamonas nauphoetae</name>
    <dbReference type="NCBI Taxonomy" id="2049346"/>
    <lineage>
        <taxon>Eukaryota</taxon>
        <taxon>Metamonada</taxon>
        <taxon>Preaxostyla</taxon>
        <taxon>Oxymonadida</taxon>
        <taxon>Blattamonas</taxon>
    </lineage>
</organism>
<accession>A0ABQ9WUY1</accession>
<name>A0ABQ9WUY1_9EUKA</name>
<dbReference type="Proteomes" id="UP001281761">
    <property type="component" value="Unassembled WGS sequence"/>
</dbReference>
<reference evidence="2 3" key="1">
    <citation type="journal article" date="2022" name="bioRxiv">
        <title>Genomics of Preaxostyla Flagellates Illuminates Evolutionary Transitions and the Path Towards Mitochondrial Loss.</title>
        <authorList>
            <person name="Novak L.V.F."/>
            <person name="Treitli S.C."/>
            <person name="Pyrih J."/>
            <person name="Halakuc P."/>
            <person name="Pipaliya S.V."/>
            <person name="Vacek V."/>
            <person name="Brzon O."/>
            <person name="Soukal P."/>
            <person name="Eme L."/>
            <person name="Dacks J.B."/>
            <person name="Karnkowska A."/>
            <person name="Elias M."/>
            <person name="Hampl V."/>
        </authorList>
    </citation>
    <scope>NUCLEOTIDE SEQUENCE [LARGE SCALE GENOMIC DNA]</scope>
    <source>
        <strain evidence="2">NAU3</strain>
        <tissue evidence="2">Gut</tissue>
    </source>
</reference>
<proteinExistence type="predicted"/>